<evidence type="ECO:0000313" key="8">
    <source>
        <dbReference type="Proteomes" id="UP000734854"/>
    </source>
</evidence>
<dbReference type="GO" id="GO:0003676">
    <property type="term" value="F:nucleic acid binding"/>
    <property type="evidence" value="ECO:0007669"/>
    <property type="project" value="InterPro"/>
</dbReference>
<evidence type="ECO:0000256" key="2">
    <source>
        <dbReference type="ARBA" id="ARBA00022737"/>
    </source>
</evidence>
<dbReference type="PANTHER" id="PTHR47939">
    <property type="entry name" value="MEMBRANE-ASSOCIATED SALT-INDUCIBLE PROTEIN-LIKE"/>
    <property type="match status" value="1"/>
</dbReference>
<evidence type="ECO:0000313" key="7">
    <source>
        <dbReference type="EMBL" id="KAG6527253.1"/>
    </source>
</evidence>
<dbReference type="Proteomes" id="UP000734854">
    <property type="component" value="Unassembled WGS sequence"/>
</dbReference>
<evidence type="ECO:0000256" key="3">
    <source>
        <dbReference type="PROSITE-ProRule" id="PRU00047"/>
    </source>
</evidence>
<dbReference type="PROSITE" id="PS50158">
    <property type="entry name" value="ZF_CCHC"/>
    <property type="match status" value="1"/>
</dbReference>
<dbReference type="AlphaFoldDB" id="A0A8J5LRE4"/>
<feature type="domain" description="CCHC-type" evidence="6">
    <location>
        <begin position="375"/>
        <end position="388"/>
    </location>
</feature>
<dbReference type="InterPro" id="IPR050667">
    <property type="entry name" value="PPR-containing_protein"/>
</dbReference>
<protein>
    <recommendedName>
        <fullName evidence="6">CCHC-type domain-containing protein</fullName>
    </recommendedName>
</protein>
<dbReference type="EMBL" id="JACMSC010000003">
    <property type="protein sequence ID" value="KAG6527253.1"/>
    <property type="molecule type" value="Genomic_DNA"/>
</dbReference>
<keyword evidence="3" id="KW-0862">Zinc</keyword>
<feature type="compositionally biased region" description="Basic and acidic residues" evidence="5">
    <location>
        <begin position="435"/>
        <end position="451"/>
    </location>
</feature>
<keyword evidence="2" id="KW-0677">Repeat</keyword>
<feature type="region of interest" description="Disordered" evidence="5">
    <location>
        <begin position="435"/>
        <end position="460"/>
    </location>
</feature>
<dbReference type="GO" id="GO:0008270">
    <property type="term" value="F:zinc ion binding"/>
    <property type="evidence" value="ECO:0007669"/>
    <property type="project" value="UniProtKB-KW"/>
</dbReference>
<dbReference type="PROSITE" id="PS51375">
    <property type="entry name" value="PPR"/>
    <property type="match status" value="3"/>
</dbReference>
<evidence type="ECO:0000259" key="6">
    <source>
        <dbReference type="PROSITE" id="PS50158"/>
    </source>
</evidence>
<feature type="repeat" description="PPR" evidence="4">
    <location>
        <begin position="264"/>
        <end position="300"/>
    </location>
</feature>
<evidence type="ECO:0000256" key="5">
    <source>
        <dbReference type="SAM" id="MobiDB-lite"/>
    </source>
</evidence>
<keyword evidence="3" id="KW-0863">Zinc-finger</keyword>
<dbReference type="InterPro" id="IPR001878">
    <property type="entry name" value="Znf_CCHC"/>
</dbReference>
<dbReference type="InterPro" id="IPR011990">
    <property type="entry name" value="TPR-like_helical_dom_sf"/>
</dbReference>
<organism evidence="7 8">
    <name type="scientific">Zingiber officinale</name>
    <name type="common">Ginger</name>
    <name type="synonym">Amomum zingiber</name>
    <dbReference type="NCBI Taxonomy" id="94328"/>
    <lineage>
        <taxon>Eukaryota</taxon>
        <taxon>Viridiplantae</taxon>
        <taxon>Streptophyta</taxon>
        <taxon>Embryophyta</taxon>
        <taxon>Tracheophyta</taxon>
        <taxon>Spermatophyta</taxon>
        <taxon>Magnoliopsida</taxon>
        <taxon>Liliopsida</taxon>
        <taxon>Zingiberales</taxon>
        <taxon>Zingiberaceae</taxon>
        <taxon>Zingiber</taxon>
    </lineage>
</organism>
<comment type="similarity">
    <text evidence="1">Belongs to the PPR family. P subfamily.</text>
</comment>
<keyword evidence="3" id="KW-0479">Metal-binding</keyword>
<feature type="repeat" description="PPR" evidence="4">
    <location>
        <begin position="301"/>
        <end position="335"/>
    </location>
</feature>
<comment type="caution">
    <text evidence="7">The sequence shown here is derived from an EMBL/GenBank/DDBJ whole genome shotgun (WGS) entry which is preliminary data.</text>
</comment>
<dbReference type="PANTHER" id="PTHR47939:SF13">
    <property type="entry name" value="OS03G0201400 PROTEIN"/>
    <property type="match status" value="1"/>
</dbReference>
<dbReference type="Gene3D" id="1.25.40.10">
    <property type="entry name" value="Tetratricopeptide repeat domain"/>
    <property type="match status" value="2"/>
</dbReference>
<dbReference type="Pfam" id="PF12854">
    <property type="entry name" value="PPR_1"/>
    <property type="match status" value="2"/>
</dbReference>
<dbReference type="InterPro" id="IPR002885">
    <property type="entry name" value="PPR_rpt"/>
</dbReference>
<feature type="repeat" description="PPR" evidence="4">
    <location>
        <begin position="183"/>
        <end position="217"/>
    </location>
</feature>
<dbReference type="Gene3D" id="4.10.60.10">
    <property type="entry name" value="Zinc finger, CCHC-type"/>
    <property type="match status" value="1"/>
</dbReference>
<evidence type="ECO:0000256" key="1">
    <source>
        <dbReference type="ARBA" id="ARBA00007626"/>
    </source>
</evidence>
<proteinExistence type="inferred from homology"/>
<reference evidence="7 8" key="1">
    <citation type="submission" date="2020-08" db="EMBL/GenBank/DDBJ databases">
        <title>Plant Genome Project.</title>
        <authorList>
            <person name="Zhang R.-G."/>
        </authorList>
    </citation>
    <scope>NUCLEOTIDE SEQUENCE [LARGE SCALE GENOMIC DNA]</scope>
    <source>
        <tissue evidence="7">Rhizome</tissue>
    </source>
</reference>
<dbReference type="NCBIfam" id="TIGR00756">
    <property type="entry name" value="PPR"/>
    <property type="match status" value="2"/>
</dbReference>
<name>A0A8J5LRE4_ZINOF</name>
<accession>A0A8J5LRE4</accession>
<keyword evidence="8" id="KW-1185">Reference proteome</keyword>
<gene>
    <name evidence="7" type="ORF">ZIOFF_009348</name>
</gene>
<sequence length="536" mass="59958">MQLNRGETLARSPKLEVRWWRCEEGCAKVFANAATSSGQMEDEAGEESRCLHLTALRHLHASSFSTDVVDCNGGVAPLPARLRLSQPPLHFLSILHGRLPDATTRSIVFSCLAKRRQPFSEESLVVLVQMAKMGFFPFQRLLVHSAHPQVVPWRRHLRGLAGKLQDGLSLLDRMKSSHACDPDSVTYTSLIDAFCKAAELDKAHELLTRMEKERVTANVVMLTTFVNGICRHGMMGCALNFSRKKKVEATALLDEMIKEGVSVDSATYFTLISGLTQVGKLDDAYLNVSFIEMVDYGCKPNVVTYGTLINGYCKAGDLDQAMKFFRSMDVSVLTTELVNLVRKLYKKKKGFKKKDVRKVIQSKEAQPKVKFEVTCYGCNQKGHIKDNCLNQKDAKKSRRKKALKATWDKSSSEESDGEELKQTSFLVMMARDQINDSEREDKSEAESERSHGSVSISEGPIPSSLLKEVTSLKEVTNFKSLIDLVQTGTSTQVQKLEEENSSLKSQVKDLKLTLERFTLGSKNLDLILGNQKVVYN</sequence>
<evidence type="ECO:0000256" key="4">
    <source>
        <dbReference type="PROSITE-ProRule" id="PRU00708"/>
    </source>
</evidence>